<evidence type="ECO:0000313" key="3">
    <source>
        <dbReference type="Proteomes" id="UP001497382"/>
    </source>
</evidence>
<sequence>ATIYSICKRTDTLHRFLASNFIFITGLLIRRIIHKTKCRIYFIHSKFSQFIN</sequence>
<comment type="caution">
    <text evidence="2">The sequence shown here is derived from an EMBL/GenBank/DDBJ whole genome shotgun (WGS) entry which is preliminary data.</text>
</comment>
<dbReference type="Proteomes" id="UP001497382">
    <property type="component" value="Unassembled WGS sequence"/>
</dbReference>
<protein>
    <submittedName>
        <fullName evidence="2">Uncharacterized protein</fullName>
    </submittedName>
</protein>
<organism evidence="2 3">
    <name type="scientific">Larinioides sclopetarius</name>
    <dbReference type="NCBI Taxonomy" id="280406"/>
    <lineage>
        <taxon>Eukaryota</taxon>
        <taxon>Metazoa</taxon>
        <taxon>Ecdysozoa</taxon>
        <taxon>Arthropoda</taxon>
        <taxon>Chelicerata</taxon>
        <taxon>Arachnida</taxon>
        <taxon>Araneae</taxon>
        <taxon>Araneomorphae</taxon>
        <taxon>Entelegynae</taxon>
        <taxon>Araneoidea</taxon>
        <taxon>Araneidae</taxon>
        <taxon>Larinioides</taxon>
    </lineage>
</organism>
<dbReference type="EMBL" id="CAXIEN010000130">
    <property type="protein sequence ID" value="CAL1280303.1"/>
    <property type="molecule type" value="Genomic_DNA"/>
</dbReference>
<keyword evidence="1" id="KW-1133">Transmembrane helix</keyword>
<gene>
    <name evidence="2" type="ORF">LARSCL_LOCUS10886</name>
</gene>
<keyword evidence="1" id="KW-0472">Membrane</keyword>
<evidence type="ECO:0000313" key="2">
    <source>
        <dbReference type="EMBL" id="CAL1280303.1"/>
    </source>
</evidence>
<accession>A0AAV2A8H2</accession>
<name>A0AAV2A8H2_9ARAC</name>
<feature type="transmembrane region" description="Helical" evidence="1">
    <location>
        <begin position="12"/>
        <end position="29"/>
    </location>
</feature>
<keyword evidence="1" id="KW-0812">Transmembrane</keyword>
<dbReference type="AlphaFoldDB" id="A0AAV2A8H2"/>
<proteinExistence type="predicted"/>
<feature type="non-terminal residue" evidence="2">
    <location>
        <position position="1"/>
    </location>
</feature>
<reference evidence="2 3" key="1">
    <citation type="submission" date="2024-04" db="EMBL/GenBank/DDBJ databases">
        <authorList>
            <person name="Rising A."/>
            <person name="Reimegard J."/>
            <person name="Sonavane S."/>
            <person name="Akerstrom W."/>
            <person name="Nylinder S."/>
            <person name="Hedman E."/>
            <person name="Kallberg Y."/>
        </authorList>
    </citation>
    <scope>NUCLEOTIDE SEQUENCE [LARGE SCALE GENOMIC DNA]</scope>
</reference>
<keyword evidence="3" id="KW-1185">Reference proteome</keyword>
<evidence type="ECO:0000256" key="1">
    <source>
        <dbReference type="SAM" id="Phobius"/>
    </source>
</evidence>